<sequence>MKAVPKVNTDGLYIEDTLTDDAFSSVVPFYAQEQDSGTETPPEAENTAEDEQPTEGPQPAGYIVGVPVPAGLYLPRFDLAAWNADNNRDPVAYWSEGLTPEEIAALHPPSEPTELERLQEENTKLKVALAELAEAAEVDKTKTQLALAELAEMIAAGQGGEKTNG</sequence>
<evidence type="ECO:0000256" key="1">
    <source>
        <dbReference type="SAM" id="MobiDB-lite"/>
    </source>
</evidence>
<proteinExistence type="predicted"/>
<feature type="region of interest" description="Disordered" evidence="1">
    <location>
        <begin position="25"/>
        <end position="62"/>
    </location>
</feature>
<dbReference type="RefSeq" id="WP_155621028.1">
    <property type="nucleotide sequence ID" value="NZ_WNZZ01000024.1"/>
</dbReference>
<dbReference type="Proteomes" id="UP000442469">
    <property type="component" value="Unassembled WGS sequence"/>
</dbReference>
<accession>A0A6N8EZ12</accession>
<reference evidence="2 3" key="1">
    <citation type="submission" date="2019-11" db="EMBL/GenBank/DDBJ databases">
        <title>Draft genome sequences of five Paenibacillus species of dairy origin.</title>
        <authorList>
            <person name="Olajide A.M."/>
            <person name="Chen S."/>
            <person name="Lapointe G."/>
        </authorList>
    </citation>
    <scope>NUCLEOTIDE SEQUENCE [LARGE SCALE GENOMIC DNA]</scope>
    <source>
        <strain evidence="2 3">3CT49</strain>
    </source>
</reference>
<comment type="caution">
    <text evidence="2">The sequence shown here is derived from an EMBL/GenBank/DDBJ whole genome shotgun (WGS) entry which is preliminary data.</text>
</comment>
<organism evidence="2 3">
    <name type="scientific">Paenibacillus macerans</name>
    <name type="common">Bacillus macerans</name>
    <dbReference type="NCBI Taxonomy" id="44252"/>
    <lineage>
        <taxon>Bacteria</taxon>
        <taxon>Bacillati</taxon>
        <taxon>Bacillota</taxon>
        <taxon>Bacilli</taxon>
        <taxon>Bacillales</taxon>
        <taxon>Paenibacillaceae</taxon>
        <taxon>Paenibacillus</taxon>
    </lineage>
</organism>
<dbReference type="EMBL" id="WNZZ01000024">
    <property type="protein sequence ID" value="MUG25407.1"/>
    <property type="molecule type" value="Genomic_DNA"/>
</dbReference>
<dbReference type="AlphaFoldDB" id="A0A6N8EZ12"/>
<evidence type="ECO:0000313" key="2">
    <source>
        <dbReference type="EMBL" id="MUG25407.1"/>
    </source>
</evidence>
<gene>
    <name evidence="2" type="ORF">GNQ08_23860</name>
</gene>
<evidence type="ECO:0008006" key="4">
    <source>
        <dbReference type="Google" id="ProtNLM"/>
    </source>
</evidence>
<name>A0A6N8EZ12_PAEMA</name>
<evidence type="ECO:0000313" key="3">
    <source>
        <dbReference type="Proteomes" id="UP000442469"/>
    </source>
</evidence>
<protein>
    <recommendedName>
        <fullName evidence="4">Bacteriophage SP-beta YorD domain-containing protein</fullName>
    </recommendedName>
</protein>